<dbReference type="Proteomes" id="UP000045840">
    <property type="component" value="Unassembled WGS sequence"/>
</dbReference>
<keyword evidence="1" id="KW-0472">Membrane</keyword>
<reference evidence="3" key="1">
    <citation type="submission" date="2015-03" db="EMBL/GenBank/DDBJ databases">
        <authorList>
            <consortium name="Pathogen Informatics"/>
        </authorList>
    </citation>
    <scope>NUCLEOTIDE SEQUENCE [LARGE SCALE GENOMIC DNA]</scope>
    <source>
        <strain evidence="3">A125KOH2</strain>
    </source>
</reference>
<evidence type="ECO:0000256" key="1">
    <source>
        <dbReference type="SAM" id="Phobius"/>
    </source>
</evidence>
<sequence>MALQGGRVIRISYDPHRRCRASAVLHRGICHDSEPLSRPNGSQAENATYLTTHCYNLILVIFSFSYLIVRKWCTNGMTRPKVILLSFGRYYCGCPITTGCGQSPNVANRSFASIRPSMHCVHGHLCLLRYALNRNNMLIK</sequence>
<organism evidence="2 3">
    <name type="scientific">Yersinia pekkanenii</name>
    <dbReference type="NCBI Taxonomy" id="1288385"/>
    <lineage>
        <taxon>Bacteria</taxon>
        <taxon>Pseudomonadati</taxon>
        <taxon>Pseudomonadota</taxon>
        <taxon>Gammaproteobacteria</taxon>
        <taxon>Enterobacterales</taxon>
        <taxon>Yersiniaceae</taxon>
        <taxon>Yersinia</taxon>
    </lineage>
</organism>
<evidence type="ECO:0000313" key="3">
    <source>
        <dbReference type="Proteomes" id="UP000045840"/>
    </source>
</evidence>
<name>A0A0T9RUU8_9GAMM</name>
<keyword evidence="1" id="KW-1133">Transmembrane helix</keyword>
<evidence type="ECO:0000313" key="2">
    <source>
        <dbReference type="EMBL" id="CNI83704.1"/>
    </source>
</evidence>
<dbReference type="AlphaFoldDB" id="A0A0T9RUU8"/>
<feature type="transmembrane region" description="Helical" evidence="1">
    <location>
        <begin position="47"/>
        <end position="69"/>
    </location>
</feature>
<proteinExistence type="predicted"/>
<gene>
    <name evidence="2" type="ORF">ERS008529_04950</name>
</gene>
<accession>A0A0T9RUU8</accession>
<dbReference type="EMBL" id="CQAZ01000203">
    <property type="protein sequence ID" value="CNI83704.1"/>
    <property type="molecule type" value="Genomic_DNA"/>
</dbReference>
<protein>
    <submittedName>
        <fullName evidence="2">Uncharacterized protein</fullName>
    </submittedName>
</protein>
<keyword evidence="1" id="KW-0812">Transmembrane</keyword>